<name>A0A9W9AY63_9AGAR</name>
<dbReference type="InterPro" id="IPR011010">
    <property type="entry name" value="DNA_brk_join_enz"/>
</dbReference>
<accession>A0A9W9AY63</accession>
<reference evidence="2" key="2">
    <citation type="journal article" date="2023" name="Proc. Natl. Acad. Sci. U.S.A.">
        <title>A global phylogenomic analysis of the shiitake genus Lentinula.</title>
        <authorList>
            <person name="Sierra-Patev S."/>
            <person name="Min B."/>
            <person name="Naranjo-Ortiz M."/>
            <person name="Looney B."/>
            <person name="Konkel Z."/>
            <person name="Slot J.C."/>
            <person name="Sakamoto Y."/>
            <person name="Steenwyk J.L."/>
            <person name="Rokas A."/>
            <person name="Carro J."/>
            <person name="Camarero S."/>
            <person name="Ferreira P."/>
            <person name="Molpeceres G."/>
            <person name="Ruiz-Duenas F.J."/>
            <person name="Serrano A."/>
            <person name="Henrissat B."/>
            <person name="Drula E."/>
            <person name="Hughes K.W."/>
            <person name="Mata J.L."/>
            <person name="Ishikawa N.K."/>
            <person name="Vargas-Isla R."/>
            <person name="Ushijima S."/>
            <person name="Smith C.A."/>
            <person name="Donoghue J."/>
            <person name="Ahrendt S."/>
            <person name="Andreopoulos W."/>
            <person name="He G."/>
            <person name="LaButti K."/>
            <person name="Lipzen A."/>
            <person name="Ng V."/>
            <person name="Riley R."/>
            <person name="Sandor L."/>
            <person name="Barry K."/>
            <person name="Martinez A.T."/>
            <person name="Xiao Y."/>
            <person name="Gibbons J.G."/>
            <person name="Terashima K."/>
            <person name="Grigoriev I.V."/>
            <person name="Hibbett D."/>
        </authorList>
    </citation>
    <scope>NUCLEOTIDE SEQUENCE</scope>
    <source>
        <strain evidence="2">Sp2 HRB7682 ss15</strain>
    </source>
</reference>
<dbReference type="GO" id="GO:0006310">
    <property type="term" value="P:DNA recombination"/>
    <property type="evidence" value="ECO:0007669"/>
    <property type="project" value="UniProtKB-KW"/>
</dbReference>
<evidence type="ECO:0000313" key="3">
    <source>
        <dbReference type="Proteomes" id="UP001150238"/>
    </source>
</evidence>
<reference evidence="2" key="1">
    <citation type="submission" date="2022-08" db="EMBL/GenBank/DDBJ databases">
        <authorList>
            <consortium name="DOE Joint Genome Institute"/>
            <person name="Min B."/>
            <person name="Riley R."/>
            <person name="Sierra-Patev S."/>
            <person name="Naranjo-Ortiz M."/>
            <person name="Looney B."/>
            <person name="Konkel Z."/>
            <person name="Slot J.C."/>
            <person name="Sakamoto Y."/>
            <person name="Steenwyk J.L."/>
            <person name="Rokas A."/>
            <person name="Carro J."/>
            <person name="Camarero S."/>
            <person name="Ferreira P."/>
            <person name="Molpeceres G."/>
            <person name="Ruiz-Duenas F.J."/>
            <person name="Serrano A."/>
            <person name="Henrissat B."/>
            <person name="Drula E."/>
            <person name="Hughes K.W."/>
            <person name="Mata J.L."/>
            <person name="Ishikawa N.K."/>
            <person name="Vargas-Isla R."/>
            <person name="Ushijima S."/>
            <person name="Smith C.A."/>
            <person name="Ahrendt S."/>
            <person name="Andreopoulos W."/>
            <person name="He G."/>
            <person name="Labutti K."/>
            <person name="Lipzen A."/>
            <person name="Ng V."/>
            <person name="Sandor L."/>
            <person name="Barry K."/>
            <person name="Martinez A.T."/>
            <person name="Xiao Y."/>
            <person name="Gibbons J.G."/>
            <person name="Terashima K."/>
            <person name="Hibbett D.S."/>
            <person name="Grigoriev I.V."/>
        </authorList>
    </citation>
    <scope>NUCLEOTIDE SEQUENCE</scope>
    <source>
        <strain evidence="2">Sp2 HRB7682 ss15</strain>
    </source>
</reference>
<organism evidence="2 3">
    <name type="scientific">Lentinula lateritia</name>
    <dbReference type="NCBI Taxonomy" id="40482"/>
    <lineage>
        <taxon>Eukaryota</taxon>
        <taxon>Fungi</taxon>
        <taxon>Dikarya</taxon>
        <taxon>Basidiomycota</taxon>
        <taxon>Agaricomycotina</taxon>
        <taxon>Agaricomycetes</taxon>
        <taxon>Agaricomycetidae</taxon>
        <taxon>Agaricales</taxon>
        <taxon>Marasmiineae</taxon>
        <taxon>Omphalotaceae</taxon>
        <taxon>Lentinula</taxon>
    </lineage>
</organism>
<dbReference type="Gene3D" id="1.10.443.10">
    <property type="entry name" value="Intergrase catalytic core"/>
    <property type="match status" value="1"/>
</dbReference>
<proteinExistence type="predicted"/>
<keyword evidence="1" id="KW-0233">DNA recombination</keyword>
<dbReference type="GO" id="GO:0003677">
    <property type="term" value="F:DNA binding"/>
    <property type="evidence" value="ECO:0007669"/>
    <property type="project" value="InterPro"/>
</dbReference>
<protein>
    <recommendedName>
        <fullName evidence="4">Tyr recombinase domain-containing protein</fullName>
    </recommendedName>
</protein>
<gene>
    <name evidence="2" type="ORF">C8J55DRAFT_418910</name>
</gene>
<evidence type="ECO:0000313" key="2">
    <source>
        <dbReference type="EMBL" id="KAJ4493149.1"/>
    </source>
</evidence>
<dbReference type="Proteomes" id="UP001150238">
    <property type="component" value="Unassembled WGS sequence"/>
</dbReference>
<feature type="non-terminal residue" evidence="2">
    <location>
        <position position="132"/>
    </location>
</feature>
<dbReference type="EMBL" id="JANVFS010000004">
    <property type="protein sequence ID" value="KAJ4493149.1"/>
    <property type="molecule type" value="Genomic_DNA"/>
</dbReference>
<dbReference type="SUPFAM" id="SSF56349">
    <property type="entry name" value="DNA breaking-rejoining enzymes"/>
    <property type="match status" value="1"/>
</dbReference>
<dbReference type="AlphaFoldDB" id="A0A9W9AY63"/>
<comment type="caution">
    <text evidence="2">The sequence shown here is derived from an EMBL/GenBank/DDBJ whole genome shotgun (WGS) entry which is preliminary data.</text>
</comment>
<evidence type="ECO:0000256" key="1">
    <source>
        <dbReference type="ARBA" id="ARBA00023172"/>
    </source>
</evidence>
<sequence length="132" mass="15335">LVDLCLVRIVSAWLDLTGITSGYLFPKIFGYDNIQNNRNGHITTEKFLKKFRSMLKDIKEPPVIYTNHAFRRGGAQFLYNELGFNLVDVCEWGKWATSLSNATILRYLMADTDLVRTPRHLLMLPGRRQRKM</sequence>
<dbReference type="GO" id="GO:0015074">
    <property type="term" value="P:DNA integration"/>
    <property type="evidence" value="ECO:0007669"/>
    <property type="project" value="InterPro"/>
</dbReference>
<evidence type="ECO:0008006" key="4">
    <source>
        <dbReference type="Google" id="ProtNLM"/>
    </source>
</evidence>
<dbReference type="InterPro" id="IPR013762">
    <property type="entry name" value="Integrase-like_cat_sf"/>
</dbReference>